<dbReference type="EMBL" id="GGLE01003716">
    <property type="protein sequence ID" value="MBY07842.1"/>
    <property type="molecule type" value="Transcribed_RNA"/>
</dbReference>
<accession>A0A2R5LEB6</accession>
<reference evidence="3" key="1">
    <citation type="submission" date="2018-03" db="EMBL/GenBank/DDBJ databases">
        <title>The relapsing fever spirochete Borrelia turicatae persists in the highly oxidative environment of its soft-bodied tick vector.</title>
        <authorList>
            <person name="Bourret T.J."/>
            <person name="Boyle W.K."/>
            <person name="Valenzuela J.G."/>
            <person name="Oliveira F."/>
            <person name="Lopez J.E."/>
        </authorList>
    </citation>
    <scope>NUCLEOTIDE SEQUENCE</scope>
    <source>
        <strain evidence="3">Kansas strain/isolate</strain>
        <tissue evidence="3">Salivary glands</tissue>
    </source>
</reference>
<organism evidence="3">
    <name type="scientific">Ornithodoros turicata</name>
    <dbReference type="NCBI Taxonomy" id="34597"/>
    <lineage>
        <taxon>Eukaryota</taxon>
        <taxon>Metazoa</taxon>
        <taxon>Ecdysozoa</taxon>
        <taxon>Arthropoda</taxon>
        <taxon>Chelicerata</taxon>
        <taxon>Arachnida</taxon>
        <taxon>Acari</taxon>
        <taxon>Parasitiformes</taxon>
        <taxon>Ixodida</taxon>
        <taxon>Ixodoidea</taxon>
        <taxon>Argasidae</taxon>
        <taxon>Ornithodorinae</taxon>
        <taxon>Ornithodoros</taxon>
    </lineage>
</organism>
<dbReference type="InterPro" id="IPR000073">
    <property type="entry name" value="AB_hydrolase_1"/>
</dbReference>
<evidence type="ECO:0000313" key="3">
    <source>
        <dbReference type="EMBL" id="MBY07842.1"/>
    </source>
</evidence>
<dbReference type="Gene3D" id="3.40.50.1820">
    <property type="entry name" value="alpha/beta hydrolase"/>
    <property type="match status" value="1"/>
</dbReference>
<dbReference type="InterPro" id="IPR029058">
    <property type="entry name" value="AB_hydrolase_fold"/>
</dbReference>
<dbReference type="GO" id="GO:0006660">
    <property type="term" value="P:phosphatidylserine catabolic process"/>
    <property type="evidence" value="ECO:0007669"/>
    <property type="project" value="TreeGrafter"/>
</dbReference>
<proteinExistence type="predicted"/>
<sequence length="363" mass="41552">MLRKRALTQATEILKHNDAVLPCRSYVSYLFPSKRSSRRLLHLLGGVLFVVYGLFPTAFYFSGWFRRFMIFGHYINWPMIASFTNTEYYGLPVTRPFFVASTDHVLLGTWHVMPKSQWSRCSSGINPNTEFDDDRPVIIYYHGHAETRATDYRVQLYKTLSQSEVDAHVITFDYRGFGDSTNVMPSKKGVIEDSLAVYNWVKERVPRSRIIVWGHSLGTGVAVQLGEIFAAQHDNPAAIVLEAPFNSLKEAALKWPLGLPFRYIPGAEKLVERLADDGTYFESEQKVGRITAPTLVMHSKDDPLVPYELGRKLFERLKMDRRSDVPPAEFYDVDSSVGPGHRRIYKDPNFPNVVSKFIGKWTQ</sequence>
<feature type="transmembrane region" description="Helical" evidence="1">
    <location>
        <begin position="40"/>
        <end position="61"/>
    </location>
</feature>
<dbReference type="GO" id="GO:0005789">
    <property type="term" value="C:endoplasmic reticulum membrane"/>
    <property type="evidence" value="ECO:0007669"/>
    <property type="project" value="TreeGrafter"/>
</dbReference>
<keyword evidence="1" id="KW-0812">Transmembrane</keyword>
<dbReference type="PANTHER" id="PTHR12277">
    <property type="entry name" value="ALPHA/BETA HYDROLASE DOMAIN-CONTAINING PROTEIN"/>
    <property type="match status" value="1"/>
</dbReference>
<evidence type="ECO:0000259" key="2">
    <source>
        <dbReference type="Pfam" id="PF00561"/>
    </source>
</evidence>
<dbReference type="PANTHER" id="PTHR12277:SF194">
    <property type="entry name" value="FI04476P"/>
    <property type="match status" value="1"/>
</dbReference>
<name>A0A2R5LEB6_9ACAR</name>
<dbReference type="GO" id="GO:0004622">
    <property type="term" value="F:phosphatidylcholine lysophospholipase activity"/>
    <property type="evidence" value="ECO:0007669"/>
    <property type="project" value="TreeGrafter"/>
</dbReference>
<keyword evidence="1" id="KW-0472">Membrane</keyword>
<dbReference type="GO" id="GO:0052651">
    <property type="term" value="P:monoacylglycerol catabolic process"/>
    <property type="evidence" value="ECO:0007669"/>
    <property type="project" value="TreeGrafter"/>
</dbReference>
<feature type="domain" description="AB hydrolase-1" evidence="2">
    <location>
        <begin position="136"/>
        <end position="260"/>
    </location>
</feature>
<keyword evidence="1" id="KW-1133">Transmembrane helix</keyword>
<dbReference type="Pfam" id="PF00561">
    <property type="entry name" value="Abhydrolase_1"/>
    <property type="match status" value="1"/>
</dbReference>
<evidence type="ECO:0000256" key="1">
    <source>
        <dbReference type="SAM" id="Phobius"/>
    </source>
</evidence>
<dbReference type="SUPFAM" id="SSF53474">
    <property type="entry name" value="alpha/beta-Hydrolases"/>
    <property type="match status" value="1"/>
</dbReference>
<protein>
    <submittedName>
        <fullName evidence="3">Putative monoacylglycerol lipase abhd12</fullName>
    </submittedName>
</protein>
<dbReference type="GO" id="GO:0047372">
    <property type="term" value="F:monoacylglycerol lipase activity"/>
    <property type="evidence" value="ECO:0007669"/>
    <property type="project" value="TreeGrafter"/>
</dbReference>
<dbReference type="AlphaFoldDB" id="A0A2R5LEB6"/>